<dbReference type="EMBL" id="BONX01000023">
    <property type="protein sequence ID" value="GIG97166.1"/>
    <property type="molecule type" value="Genomic_DNA"/>
</dbReference>
<gene>
    <name evidence="1" type="ORF">Pma05_37390</name>
</gene>
<keyword evidence="2" id="KW-1185">Reference proteome</keyword>
<evidence type="ECO:0000313" key="2">
    <source>
        <dbReference type="Proteomes" id="UP000621500"/>
    </source>
</evidence>
<name>A0ABQ4ERA1_9ACTN</name>
<protein>
    <submittedName>
        <fullName evidence="1">Uncharacterized protein</fullName>
    </submittedName>
</protein>
<proteinExistence type="predicted"/>
<accession>A0ABQ4ERA1</accession>
<sequence>MIDIANVVQGFAGVRPLPGIQDAWTWSLSTMFTYGLALTPDGAHAVQMNVRGEGDEELMVSVLSFARERSTEVLAAVPFAVLEGYTPPADSNYEFDTVGGVIPAVYRLHKKIPELSEVTYQVFPAWRCEFSGRESQIEAVDRFGKFLESANIHRVSRPFLKMRFDNPKTGGGSIGPELGLARTDLLYGELRKLDQAEGAWIDFQNFQNKLRRAYWEDGLRLAAEGGQGRAIELTDLLVYAHTFLTEGVDDES</sequence>
<dbReference type="Proteomes" id="UP000621500">
    <property type="component" value="Unassembled WGS sequence"/>
</dbReference>
<organism evidence="1 2">
    <name type="scientific">Plantactinospora mayteni</name>
    <dbReference type="NCBI Taxonomy" id="566021"/>
    <lineage>
        <taxon>Bacteria</taxon>
        <taxon>Bacillati</taxon>
        <taxon>Actinomycetota</taxon>
        <taxon>Actinomycetes</taxon>
        <taxon>Micromonosporales</taxon>
        <taxon>Micromonosporaceae</taxon>
        <taxon>Plantactinospora</taxon>
    </lineage>
</organism>
<comment type="caution">
    <text evidence="1">The sequence shown here is derived from an EMBL/GenBank/DDBJ whole genome shotgun (WGS) entry which is preliminary data.</text>
</comment>
<reference evidence="1 2" key="1">
    <citation type="submission" date="2021-01" db="EMBL/GenBank/DDBJ databases">
        <title>Whole genome shotgun sequence of Plantactinospora mayteni NBRC 109088.</title>
        <authorList>
            <person name="Komaki H."/>
            <person name="Tamura T."/>
        </authorList>
    </citation>
    <scope>NUCLEOTIDE SEQUENCE [LARGE SCALE GENOMIC DNA]</scope>
    <source>
        <strain evidence="1 2">NBRC 109088</strain>
    </source>
</reference>
<dbReference type="RefSeq" id="WP_203858643.1">
    <property type="nucleotide sequence ID" value="NZ_BAAAZQ010000001.1"/>
</dbReference>
<evidence type="ECO:0000313" key="1">
    <source>
        <dbReference type="EMBL" id="GIG97166.1"/>
    </source>
</evidence>